<evidence type="ECO:0000259" key="3">
    <source>
        <dbReference type="Pfam" id="PF00149"/>
    </source>
</evidence>
<evidence type="ECO:0000259" key="4">
    <source>
        <dbReference type="Pfam" id="PF02872"/>
    </source>
</evidence>
<dbReference type="PROSITE" id="PS51257">
    <property type="entry name" value="PROKAR_LIPOPROTEIN"/>
    <property type="match status" value="1"/>
</dbReference>
<keyword evidence="2" id="KW-0547">Nucleotide-binding</keyword>
<dbReference type="PRINTS" id="PR01607">
    <property type="entry name" value="APYRASEFAMLY"/>
</dbReference>
<feature type="domain" description="5'-Nucleotidase C-terminal" evidence="4">
    <location>
        <begin position="366"/>
        <end position="520"/>
    </location>
</feature>
<dbReference type="InterPro" id="IPR006179">
    <property type="entry name" value="5_nucleotidase/apyrase"/>
</dbReference>
<dbReference type="PANTHER" id="PTHR11575">
    <property type="entry name" value="5'-NUCLEOTIDASE-RELATED"/>
    <property type="match status" value="1"/>
</dbReference>
<proteinExistence type="inferred from homology"/>
<sequence>MDNMLRRLLVSSLALALAGCASAPRGPVELNLVGLNDFHGNLEPSKYSYKDLNGKIQTVQAGGIEALSGTMRALRREDKDLLFVGAGDLVGASPALSSMWADEPSIEAMNLLGLNDSSLGNHEFDAGRKELLRQQNGGCDSPMRTEKACQLEPNFGGAKFHYLAANVTDSATGQLLVPGWRIEDVKGVKVGVIGAVLQGTPSVAVSWSVRGLSFGDEATAINQAVGQARAKGAQVFVVLIHEGGFAKESSPFQQDCAHLEGPIVDIVRKLDPAVRVVFSGHSHTGYLCKVDGRVVSQAASMGHLLTRVQMKVDSQSGKVEAIDAHNVLVKPGEYEADPKVSALLAKVKARSAALLAKPVSNIGVPVVSRKNSASGESPLGDLIGDAIVAAMREQGAQIGFMNPGGIRKDLEAGSDNVVSFGQAQAVLPFGNTLVVMDMSGAQLRALLEQQWDRPPASETSILQVSGALSYRWDESKPKGSRIVPGSVKVNGAPLDDAKTYRVVANNFLAEGGDEFPAFKQATNKVDTQMRDLDALIAYLKQHPGAGVPAASLAPSARIEKVKQ</sequence>
<comment type="caution">
    <text evidence="5">The sequence shown here is derived from an EMBL/GenBank/DDBJ whole genome shotgun (WGS) entry which is preliminary data.</text>
</comment>
<reference evidence="5 6" key="1">
    <citation type="submission" date="2022-08" db="EMBL/GenBank/DDBJ databases">
        <title>Reclassification of Massilia species as members of the genera Telluria, Duganella, Pseudoduganella, Mokoshia gen. nov. and Zemynaea gen. nov. using orthogonal and non-orthogonal genome-based approaches.</title>
        <authorList>
            <person name="Bowman J.P."/>
        </authorList>
    </citation>
    <scope>NUCLEOTIDE SEQUENCE [LARGE SCALE GENOMIC DNA]</scope>
    <source>
        <strain evidence="5 6">JCM 31606</strain>
    </source>
</reference>
<dbReference type="EMBL" id="JANUGU010000005">
    <property type="protein sequence ID" value="MCS0659505.1"/>
    <property type="molecule type" value="Genomic_DNA"/>
</dbReference>
<comment type="similarity">
    <text evidence="2">Belongs to the 5'-nucleotidase family.</text>
</comment>
<keyword evidence="2" id="KW-0378">Hydrolase</keyword>
<feature type="signal peptide" evidence="2">
    <location>
        <begin position="1"/>
        <end position="23"/>
    </location>
</feature>
<dbReference type="SUPFAM" id="SSF56300">
    <property type="entry name" value="Metallo-dependent phosphatases"/>
    <property type="match status" value="1"/>
</dbReference>
<feature type="chain" id="PRO_5044985319" evidence="2">
    <location>
        <begin position="24"/>
        <end position="563"/>
    </location>
</feature>
<organism evidence="5 6">
    <name type="scientific">Massilia terrae</name>
    <dbReference type="NCBI Taxonomy" id="1811224"/>
    <lineage>
        <taxon>Bacteria</taxon>
        <taxon>Pseudomonadati</taxon>
        <taxon>Pseudomonadota</taxon>
        <taxon>Betaproteobacteria</taxon>
        <taxon>Burkholderiales</taxon>
        <taxon>Oxalobacteraceae</taxon>
        <taxon>Telluria group</taxon>
        <taxon>Massilia</taxon>
    </lineage>
</organism>
<dbReference type="Proteomes" id="UP001204621">
    <property type="component" value="Unassembled WGS sequence"/>
</dbReference>
<evidence type="ECO:0000256" key="2">
    <source>
        <dbReference type="RuleBase" id="RU362119"/>
    </source>
</evidence>
<dbReference type="Pfam" id="PF00149">
    <property type="entry name" value="Metallophos"/>
    <property type="match status" value="1"/>
</dbReference>
<keyword evidence="1 2" id="KW-0732">Signal</keyword>
<name>A0ABT2CZV3_9BURK</name>
<evidence type="ECO:0000256" key="1">
    <source>
        <dbReference type="ARBA" id="ARBA00022729"/>
    </source>
</evidence>
<dbReference type="SUPFAM" id="SSF55816">
    <property type="entry name" value="5'-nucleotidase (syn. UDP-sugar hydrolase), C-terminal domain"/>
    <property type="match status" value="1"/>
</dbReference>
<accession>A0ABT2CZV3</accession>
<dbReference type="Gene3D" id="3.60.21.10">
    <property type="match status" value="1"/>
</dbReference>
<keyword evidence="6" id="KW-1185">Reference proteome</keyword>
<dbReference type="InterPro" id="IPR029052">
    <property type="entry name" value="Metallo-depent_PP-like"/>
</dbReference>
<protein>
    <submittedName>
        <fullName evidence="5">Bifunctional metallophosphatase/5'-nucleotidase</fullName>
    </submittedName>
</protein>
<dbReference type="InterPro" id="IPR008334">
    <property type="entry name" value="5'-Nucleotdase_C"/>
</dbReference>
<dbReference type="PANTHER" id="PTHR11575:SF24">
    <property type="entry name" value="5'-NUCLEOTIDASE"/>
    <property type="match status" value="1"/>
</dbReference>
<dbReference type="InterPro" id="IPR004843">
    <property type="entry name" value="Calcineurin-like_PHP"/>
</dbReference>
<dbReference type="Gene3D" id="3.90.780.10">
    <property type="entry name" value="5'-Nucleotidase, C-terminal domain"/>
    <property type="match status" value="1"/>
</dbReference>
<evidence type="ECO:0000313" key="6">
    <source>
        <dbReference type="Proteomes" id="UP001204621"/>
    </source>
</evidence>
<feature type="domain" description="Calcineurin-like phosphoesterase" evidence="3">
    <location>
        <begin position="34"/>
        <end position="284"/>
    </location>
</feature>
<evidence type="ECO:0000313" key="5">
    <source>
        <dbReference type="EMBL" id="MCS0659505.1"/>
    </source>
</evidence>
<gene>
    <name evidence="5" type="ORF">NX778_15655</name>
</gene>
<dbReference type="Pfam" id="PF02872">
    <property type="entry name" value="5_nucleotid_C"/>
    <property type="match status" value="1"/>
</dbReference>
<dbReference type="InterPro" id="IPR036907">
    <property type="entry name" value="5'-Nucleotdase_C_sf"/>
</dbReference>